<evidence type="ECO:0000313" key="2">
    <source>
        <dbReference type="EMBL" id="MCG4526177.1"/>
    </source>
</evidence>
<feature type="region of interest" description="Disordered" evidence="1">
    <location>
        <begin position="1"/>
        <end position="88"/>
    </location>
</feature>
<dbReference type="RefSeq" id="WP_238073247.1">
    <property type="nucleotide sequence ID" value="NZ_JAKNJB010000005.1"/>
</dbReference>
<gene>
    <name evidence="2" type="ORF">L0P79_03710</name>
</gene>
<proteinExistence type="predicted"/>
<evidence type="ECO:0000313" key="3">
    <source>
        <dbReference type="Proteomes" id="UP001200313"/>
    </source>
</evidence>
<protein>
    <submittedName>
        <fullName evidence="2">Uncharacterized protein</fullName>
    </submittedName>
</protein>
<feature type="compositionally biased region" description="Basic and acidic residues" evidence="1">
    <location>
        <begin position="15"/>
        <end position="28"/>
    </location>
</feature>
<reference evidence="2 3" key="1">
    <citation type="submission" date="2022-01" db="EMBL/GenBank/DDBJ databases">
        <title>Collection of gut derived symbiotic bacterial strains cultured from healthy donors.</title>
        <authorList>
            <person name="Lin H."/>
            <person name="Kohout C."/>
            <person name="Waligurski E."/>
            <person name="Pamer E.G."/>
        </authorList>
    </citation>
    <scope>NUCLEOTIDE SEQUENCE [LARGE SCALE GENOMIC DNA]</scope>
    <source>
        <strain evidence="2 3">DFI.3.7</strain>
    </source>
</reference>
<dbReference type="Proteomes" id="UP001200313">
    <property type="component" value="Unassembled WGS sequence"/>
</dbReference>
<comment type="caution">
    <text evidence="2">The sequence shown here is derived from an EMBL/GenBank/DDBJ whole genome shotgun (WGS) entry which is preliminary data.</text>
</comment>
<dbReference type="EMBL" id="JAKNJB010000005">
    <property type="protein sequence ID" value="MCG4526177.1"/>
    <property type="molecule type" value="Genomic_DNA"/>
</dbReference>
<organism evidence="2 3">
    <name type="scientific">Intestinimonas massiliensis</name>
    <name type="common">ex Afouda et al. 2020</name>
    <dbReference type="NCBI Taxonomy" id="1673721"/>
    <lineage>
        <taxon>Bacteria</taxon>
        <taxon>Bacillati</taxon>
        <taxon>Bacillota</taxon>
        <taxon>Clostridia</taxon>
        <taxon>Eubacteriales</taxon>
        <taxon>Intestinimonas</taxon>
    </lineage>
</organism>
<sequence length="150" mass="16065">MYNRYIPNGTTYTRVVEEDAPPFRRPEPPRGGASSRQAHLPPPQMTHAAESHQAHRAASPGPGPAGAHTAHQPPPGPSGPPGGPDRKASWLSGLLKGLKLDEIDTGDILLLLILLFLFLDGDGDNIEMAIILGLLLLFSLGGRDKDKEKE</sequence>
<feature type="compositionally biased region" description="Low complexity" evidence="1">
    <location>
        <begin position="56"/>
        <end position="71"/>
    </location>
</feature>
<feature type="compositionally biased region" description="Pro residues" evidence="1">
    <location>
        <begin position="72"/>
        <end position="83"/>
    </location>
</feature>
<keyword evidence="3" id="KW-1185">Reference proteome</keyword>
<evidence type="ECO:0000256" key="1">
    <source>
        <dbReference type="SAM" id="MobiDB-lite"/>
    </source>
</evidence>
<name>A0ABS9M5V0_9FIRM</name>
<accession>A0ABS9M5V0</accession>